<evidence type="ECO:0000259" key="5">
    <source>
        <dbReference type="PROSITE" id="PS50857"/>
    </source>
</evidence>
<keyword evidence="4" id="KW-0812">Transmembrane</keyword>
<dbReference type="InterPro" id="IPR008972">
    <property type="entry name" value="Cupredoxin"/>
</dbReference>
<dbReference type="OrthoDB" id="9781261at2"/>
<feature type="domain" description="Cytochrome oxidase subunit II copper A binding" evidence="5">
    <location>
        <begin position="72"/>
        <end position="174"/>
    </location>
</feature>
<dbReference type="InterPro" id="IPR002429">
    <property type="entry name" value="CcO_II-like_C"/>
</dbReference>
<dbReference type="InterPro" id="IPR001505">
    <property type="entry name" value="Copper_CuA"/>
</dbReference>
<dbReference type="SUPFAM" id="SSF49503">
    <property type="entry name" value="Cupredoxins"/>
    <property type="match status" value="1"/>
</dbReference>
<dbReference type="Pfam" id="PF00116">
    <property type="entry name" value="COX2"/>
    <property type="match status" value="1"/>
</dbReference>
<accession>A0A5N3PHV6</accession>
<dbReference type="PROSITE" id="PS00078">
    <property type="entry name" value="COX2"/>
    <property type="match status" value="1"/>
</dbReference>
<dbReference type="EMBL" id="VCMV01000003">
    <property type="protein sequence ID" value="KAB0269205.1"/>
    <property type="molecule type" value="Genomic_DNA"/>
</dbReference>
<evidence type="ECO:0000256" key="1">
    <source>
        <dbReference type="ARBA" id="ARBA00004196"/>
    </source>
</evidence>
<comment type="caution">
    <text evidence="6">The sequence shown here is derived from an EMBL/GenBank/DDBJ whole genome shotgun (WGS) entry which is preliminary data.</text>
</comment>
<evidence type="ECO:0000313" key="6">
    <source>
        <dbReference type="EMBL" id="KAB0269205.1"/>
    </source>
</evidence>
<evidence type="ECO:0000256" key="4">
    <source>
        <dbReference type="SAM" id="Phobius"/>
    </source>
</evidence>
<evidence type="ECO:0000256" key="2">
    <source>
        <dbReference type="ARBA" id="ARBA00022723"/>
    </source>
</evidence>
<dbReference type="InterPro" id="IPR051403">
    <property type="entry name" value="NosZ/Cyto_c_oxidase_sub2"/>
</dbReference>
<proteinExistence type="predicted"/>
<keyword evidence="4" id="KW-1133">Transmembrane helix</keyword>
<name>A0A5N3PHV6_9HYPH</name>
<organism evidence="6 7">
    <name type="scientific">Microvirga brassicacearum</name>
    <dbReference type="NCBI Taxonomy" id="2580413"/>
    <lineage>
        <taxon>Bacteria</taxon>
        <taxon>Pseudomonadati</taxon>
        <taxon>Pseudomonadota</taxon>
        <taxon>Alphaproteobacteria</taxon>
        <taxon>Hyphomicrobiales</taxon>
        <taxon>Methylobacteriaceae</taxon>
        <taxon>Microvirga</taxon>
    </lineage>
</organism>
<evidence type="ECO:0000256" key="3">
    <source>
        <dbReference type="ARBA" id="ARBA00023008"/>
    </source>
</evidence>
<dbReference type="GO" id="GO:0016020">
    <property type="term" value="C:membrane"/>
    <property type="evidence" value="ECO:0007669"/>
    <property type="project" value="InterPro"/>
</dbReference>
<gene>
    <name evidence="6" type="ORF">FEZ63_03655</name>
</gene>
<feature type="transmembrane region" description="Helical" evidence="4">
    <location>
        <begin position="14"/>
        <end position="36"/>
    </location>
</feature>
<keyword evidence="7" id="KW-1185">Reference proteome</keyword>
<dbReference type="Gene3D" id="2.60.40.420">
    <property type="entry name" value="Cupredoxins - blue copper proteins"/>
    <property type="match status" value="1"/>
</dbReference>
<dbReference type="Proteomes" id="UP000325684">
    <property type="component" value="Unassembled WGS sequence"/>
</dbReference>
<dbReference type="GO" id="GO:0005507">
    <property type="term" value="F:copper ion binding"/>
    <property type="evidence" value="ECO:0007669"/>
    <property type="project" value="InterPro"/>
</dbReference>
<keyword evidence="4" id="KW-0472">Membrane</keyword>
<reference evidence="6 7" key="1">
    <citation type="journal article" date="2019" name="Microorganisms">
        <title>Genome Insights into the Novel Species Microvirga brassicacearum, a Rapeseed Endophyte with Biotechnological Potential.</title>
        <authorList>
            <person name="Jimenez-Gomez A."/>
            <person name="Saati-Santamaria Z."/>
            <person name="Igual J.M."/>
            <person name="Rivas R."/>
            <person name="Mateos P.F."/>
            <person name="Garcia-Fraile P."/>
        </authorList>
    </citation>
    <scope>NUCLEOTIDE SEQUENCE [LARGE SCALE GENOMIC DNA]</scope>
    <source>
        <strain evidence="6 7">CDVBN77</strain>
    </source>
</reference>
<comment type="subcellular location">
    <subcellularLocation>
        <location evidence="1">Cell envelope</location>
    </subcellularLocation>
</comment>
<evidence type="ECO:0000313" key="7">
    <source>
        <dbReference type="Proteomes" id="UP000325684"/>
    </source>
</evidence>
<dbReference type="PANTHER" id="PTHR42838:SF2">
    <property type="entry name" value="NITROUS-OXIDE REDUCTASE"/>
    <property type="match status" value="1"/>
</dbReference>
<dbReference type="RefSeq" id="WP_150942263.1">
    <property type="nucleotide sequence ID" value="NZ_VCMV01000003.1"/>
</dbReference>
<dbReference type="GO" id="GO:0004129">
    <property type="term" value="F:cytochrome-c oxidase activity"/>
    <property type="evidence" value="ECO:0007669"/>
    <property type="project" value="InterPro"/>
</dbReference>
<keyword evidence="3" id="KW-0186">Copper</keyword>
<dbReference type="GO" id="GO:0030313">
    <property type="term" value="C:cell envelope"/>
    <property type="evidence" value="ECO:0007669"/>
    <property type="project" value="UniProtKB-SubCell"/>
</dbReference>
<protein>
    <submittedName>
        <fullName evidence="6">Cytochrome C oxidase subunit II</fullName>
    </submittedName>
</protein>
<dbReference type="PROSITE" id="PS50857">
    <property type="entry name" value="COX2_CUA"/>
    <property type="match status" value="1"/>
</dbReference>
<sequence>MRADTEQEILKTELWWTALVIAIVTAIMLAIIYAGVVHHINPPSNIETIDPKTLHLTGEFTESNLGTRVEAGDQVTSRVVATQFAFQPQCIVVPSNRTVTLRFATPDVIHGILVTGTNVNTMIIPGYVSQVHTVFTKTGDLLMPCHEFCGLGHSQMWATVRVVPEDQFRPGPDGRASCDAR</sequence>
<dbReference type="PANTHER" id="PTHR42838">
    <property type="entry name" value="CYTOCHROME C OXIDASE SUBUNIT II"/>
    <property type="match status" value="1"/>
</dbReference>
<keyword evidence="2" id="KW-0479">Metal-binding</keyword>
<dbReference type="AlphaFoldDB" id="A0A5N3PHV6"/>